<dbReference type="PANTHER" id="PTHR43884">
    <property type="entry name" value="ACYL-COA DEHYDROGENASE"/>
    <property type="match status" value="1"/>
</dbReference>
<dbReference type="CDD" id="cd00567">
    <property type="entry name" value="ACAD"/>
    <property type="match status" value="1"/>
</dbReference>
<dbReference type="PANTHER" id="PTHR43884:SF20">
    <property type="entry name" value="ACYL-COA DEHYDROGENASE FADE28"/>
    <property type="match status" value="1"/>
</dbReference>
<dbReference type="Pfam" id="PF02771">
    <property type="entry name" value="Acyl-CoA_dh_N"/>
    <property type="match status" value="1"/>
</dbReference>
<dbReference type="InterPro" id="IPR037069">
    <property type="entry name" value="AcylCoA_DH/ox_N_sf"/>
</dbReference>
<dbReference type="Gene3D" id="1.10.540.10">
    <property type="entry name" value="Acyl-CoA dehydrogenase/oxidase, N-terminal domain"/>
    <property type="match status" value="1"/>
</dbReference>
<evidence type="ECO:0000259" key="8">
    <source>
        <dbReference type="Pfam" id="PF02770"/>
    </source>
</evidence>
<keyword evidence="3 6" id="KW-0285">Flavoprotein</keyword>
<dbReference type="SUPFAM" id="SSF47203">
    <property type="entry name" value="Acyl-CoA dehydrogenase C-terminal domain-like"/>
    <property type="match status" value="1"/>
</dbReference>
<dbReference type="InterPro" id="IPR013786">
    <property type="entry name" value="AcylCoA_DH/ox_N"/>
</dbReference>
<feature type="domain" description="Acyl-CoA dehydrogenase/oxidase N-terminal" evidence="9">
    <location>
        <begin position="3"/>
        <end position="115"/>
    </location>
</feature>
<dbReference type="InterPro" id="IPR009100">
    <property type="entry name" value="AcylCoA_DH/oxidase_NM_dom_sf"/>
</dbReference>
<dbReference type="SUPFAM" id="SSF56645">
    <property type="entry name" value="Acyl-CoA dehydrogenase NM domain-like"/>
    <property type="match status" value="1"/>
</dbReference>
<evidence type="ECO:0000259" key="9">
    <source>
        <dbReference type="Pfam" id="PF02771"/>
    </source>
</evidence>
<dbReference type="InterPro" id="IPR046373">
    <property type="entry name" value="Acyl-CoA_Oxase/DH_mid-dom_sf"/>
</dbReference>
<keyword evidence="4 6" id="KW-0274">FAD</keyword>
<dbReference type="Pfam" id="PF00441">
    <property type="entry name" value="Acyl-CoA_dh_1"/>
    <property type="match status" value="1"/>
</dbReference>
<accession>A0AB39SJH5</accession>
<dbReference type="Pfam" id="PF02770">
    <property type="entry name" value="Acyl-CoA_dh_M"/>
    <property type="match status" value="1"/>
</dbReference>
<evidence type="ECO:0000256" key="4">
    <source>
        <dbReference type="ARBA" id="ARBA00022827"/>
    </source>
</evidence>
<comment type="similarity">
    <text evidence="2 6">Belongs to the acyl-CoA dehydrogenase family.</text>
</comment>
<dbReference type="GO" id="GO:0003995">
    <property type="term" value="F:acyl-CoA dehydrogenase activity"/>
    <property type="evidence" value="ECO:0007669"/>
    <property type="project" value="TreeGrafter"/>
</dbReference>
<dbReference type="Gene3D" id="1.20.140.10">
    <property type="entry name" value="Butyryl-CoA Dehydrogenase, subunit A, domain 3"/>
    <property type="match status" value="1"/>
</dbReference>
<proteinExistence type="inferred from homology"/>
<reference evidence="10" key="1">
    <citation type="submission" date="2024-07" db="EMBL/GenBank/DDBJ databases">
        <authorList>
            <person name="Yu S.T."/>
        </authorList>
    </citation>
    <scope>NUCLEOTIDE SEQUENCE</scope>
    <source>
        <strain evidence="10">R35</strain>
    </source>
</reference>
<evidence type="ECO:0000259" key="7">
    <source>
        <dbReference type="Pfam" id="PF00441"/>
    </source>
</evidence>
<protein>
    <submittedName>
        <fullName evidence="10">Acyl-CoA dehydrogenase family protein</fullName>
        <ecNumber evidence="10">1.-.-.-</ecNumber>
    </submittedName>
</protein>
<organism evidence="10">
    <name type="scientific">Streptomyces sp. R35</name>
    <dbReference type="NCBI Taxonomy" id="3238630"/>
    <lineage>
        <taxon>Bacteria</taxon>
        <taxon>Bacillati</taxon>
        <taxon>Actinomycetota</taxon>
        <taxon>Actinomycetes</taxon>
        <taxon>Kitasatosporales</taxon>
        <taxon>Streptomycetaceae</taxon>
        <taxon>Streptomyces</taxon>
    </lineage>
</organism>
<evidence type="ECO:0000313" key="10">
    <source>
        <dbReference type="EMBL" id="XDQ68460.1"/>
    </source>
</evidence>
<keyword evidence="5 6" id="KW-0560">Oxidoreductase</keyword>
<dbReference type="EMBL" id="CP163440">
    <property type="protein sequence ID" value="XDQ68460.1"/>
    <property type="molecule type" value="Genomic_DNA"/>
</dbReference>
<dbReference type="AlphaFoldDB" id="A0AB39SJH5"/>
<feature type="domain" description="Acyl-CoA oxidase/dehydrogenase middle" evidence="8">
    <location>
        <begin position="121"/>
        <end position="195"/>
    </location>
</feature>
<evidence type="ECO:0000256" key="2">
    <source>
        <dbReference type="ARBA" id="ARBA00009347"/>
    </source>
</evidence>
<evidence type="ECO:0000256" key="1">
    <source>
        <dbReference type="ARBA" id="ARBA00001974"/>
    </source>
</evidence>
<evidence type="ECO:0000256" key="3">
    <source>
        <dbReference type="ARBA" id="ARBA00022630"/>
    </source>
</evidence>
<dbReference type="InterPro" id="IPR006091">
    <property type="entry name" value="Acyl-CoA_Oxase/DH_mid-dom"/>
</dbReference>
<gene>
    <name evidence="10" type="ORF">AB5J50_01165</name>
</gene>
<sequence length="388" mass="40724">MFTEEQDELRAVLRRFLSEKAPSEAVRRWMESDEGHDPGLWRQMAGQLGLHGLALPEEYGGFGGGPVELGIVMEELGRALLPSPYFATVALAGQALAVSGDDTAKARWLPAIADGSLTGTLALAEESGSWNVEDVTTEAVRGDDSWRVSGTKMFVIDGHSADLLLVVARADTGPALFAVDGGASGVTRTRLETLDPTRRLARIDLDGAPAQRVGPEGDATAYLRTVLDLAVVALAAEQVGGARACLDAAVEYAKVRVQFGRPIGSFQAVKHKCADMLLKVEGARSAVYHAMSVAAEGVGDLPVPATAGSAGELPVSAALAAAYCADAFTHAAKENIQIHGGIGYTWEHDAHLHLKRAKSSEQLFGSPATHRGRLADLVGISVATAKEG</sequence>
<dbReference type="RefSeq" id="WP_369265269.1">
    <property type="nucleotide sequence ID" value="NZ_CP163440.1"/>
</dbReference>
<evidence type="ECO:0000256" key="6">
    <source>
        <dbReference type="RuleBase" id="RU362125"/>
    </source>
</evidence>
<comment type="cofactor">
    <cofactor evidence="1 6">
        <name>FAD</name>
        <dbReference type="ChEBI" id="CHEBI:57692"/>
    </cofactor>
</comment>
<dbReference type="GO" id="GO:0050660">
    <property type="term" value="F:flavin adenine dinucleotide binding"/>
    <property type="evidence" value="ECO:0007669"/>
    <property type="project" value="InterPro"/>
</dbReference>
<dbReference type="Gene3D" id="2.40.110.10">
    <property type="entry name" value="Butyryl-CoA Dehydrogenase, subunit A, domain 2"/>
    <property type="match status" value="1"/>
</dbReference>
<name>A0AB39SJH5_9ACTN</name>
<dbReference type="InterPro" id="IPR009075">
    <property type="entry name" value="AcylCo_DH/oxidase_C"/>
</dbReference>
<dbReference type="InterPro" id="IPR036250">
    <property type="entry name" value="AcylCo_DH-like_C"/>
</dbReference>
<evidence type="ECO:0000256" key="5">
    <source>
        <dbReference type="ARBA" id="ARBA00023002"/>
    </source>
</evidence>
<feature type="domain" description="Acyl-CoA dehydrogenase/oxidase C-terminal" evidence="7">
    <location>
        <begin position="225"/>
        <end position="375"/>
    </location>
</feature>
<dbReference type="EC" id="1.-.-.-" evidence="10"/>